<comment type="caution">
    <text evidence="1">The sequence shown here is derived from an EMBL/GenBank/DDBJ whole genome shotgun (WGS) entry which is preliminary data.</text>
</comment>
<dbReference type="AlphaFoldDB" id="A0A6G0WN76"/>
<sequence length="49" mass="5631">MGSKFLNGLLDVSVDSLTLLSLINFKVTQHYPLLYYISCPFLFHQLLVK</sequence>
<evidence type="ECO:0000313" key="2">
    <source>
        <dbReference type="Proteomes" id="UP000478052"/>
    </source>
</evidence>
<gene>
    <name evidence="1" type="ORF">FWK35_00032893</name>
</gene>
<reference evidence="1 2" key="1">
    <citation type="submission" date="2019-08" db="EMBL/GenBank/DDBJ databases">
        <title>Whole genome of Aphis craccivora.</title>
        <authorList>
            <person name="Voronova N.V."/>
            <person name="Shulinski R.S."/>
            <person name="Bandarenka Y.V."/>
            <person name="Zhorov D.G."/>
            <person name="Warner D."/>
        </authorList>
    </citation>
    <scope>NUCLEOTIDE SEQUENCE [LARGE SCALE GENOMIC DNA]</scope>
    <source>
        <strain evidence="1">180601</strain>
        <tissue evidence="1">Whole Body</tissue>
    </source>
</reference>
<proteinExistence type="predicted"/>
<keyword evidence="1" id="KW-0695">RNA-directed DNA polymerase</keyword>
<keyword evidence="2" id="KW-1185">Reference proteome</keyword>
<evidence type="ECO:0000313" key="1">
    <source>
        <dbReference type="EMBL" id="KAF0728768.1"/>
    </source>
</evidence>
<accession>A0A6G0WN76</accession>
<keyword evidence="1" id="KW-0808">Transferase</keyword>
<dbReference type="GO" id="GO:0003964">
    <property type="term" value="F:RNA-directed DNA polymerase activity"/>
    <property type="evidence" value="ECO:0007669"/>
    <property type="project" value="UniProtKB-KW"/>
</dbReference>
<organism evidence="1 2">
    <name type="scientific">Aphis craccivora</name>
    <name type="common">Cowpea aphid</name>
    <dbReference type="NCBI Taxonomy" id="307492"/>
    <lineage>
        <taxon>Eukaryota</taxon>
        <taxon>Metazoa</taxon>
        <taxon>Ecdysozoa</taxon>
        <taxon>Arthropoda</taxon>
        <taxon>Hexapoda</taxon>
        <taxon>Insecta</taxon>
        <taxon>Pterygota</taxon>
        <taxon>Neoptera</taxon>
        <taxon>Paraneoptera</taxon>
        <taxon>Hemiptera</taxon>
        <taxon>Sternorrhyncha</taxon>
        <taxon>Aphidomorpha</taxon>
        <taxon>Aphidoidea</taxon>
        <taxon>Aphididae</taxon>
        <taxon>Aphidini</taxon>
        <taxon>Aphis</taxon>
        <taxon>Aphis</taxon>
    </lineage>
</organism>
<protein>
    <submittedName>
        <fullName evidence="1">Reverse transcriptase domain-containing protein</fullName>
    </submittedName>
</protein>
<dbReference type="Proteomes" id="UP000478052">
    <property type="component" value="Unassembled WGS sequence"/>
</dbReference>
<keyword evidence="1" id="KW-0548">Nucleotidyltransferase</keyword>
<dbReference type="EMBL" id="VUJU01008573">
    <property type="protein sequence ID" value="KAF0728768.1"/>
    <property type="molecule type" value="Genomic_DNA"/>
</dbReference>
<name>A0A6G0WN76_APHCR</name>